<evidence type="ECO:0000256" key="3">
    <source>
        <dbReference type="ARBA" id="ARBA00022729"/>
    </source>
</evidence>
<keyword evidence="3 12" id="KW-0732">Signal</keyword>
<keyword evidence="5 11" id="KW-0378">Hydrolase</keyword>
<dbReference type="EMBL" id="JAEUBG010000205">
    <property type="protein sequence ID" value="KAH3688683.1"/>
    <property type="molecule type" value="Genomic_DNA"/>
</dbReference>
<comment type="catalytic activity">
    <reaction evidence="9">
        <text>(1,4-alpha-D-galacturonosyl)n+m + H2O = (1,4-alpha-D-galacturonosyl)n + (1,4-alpha-D-galacturonosyl)m.</text>
        <dbReference type="EC" id="3.2.1.15"/>
    </reaction>
</comment>
<dbReference type="GO" id="GO:0045490">
    <property type="term" value="P:pectin catabolic process"/>
    <property type="evidence" value="ECO:0007669"/>
    <property type="project" value="TreeGrafter"/>
</dbReference>
<reference evidence="13" key="1">
    <citation type="journal article" date="2021" name="Open Biol.">
        <title>Shared evolutionary footprints suggest mitochondrial oxidative damage underlies multiple complex I losses in fungi.</title>
        <authorList>
            <person name="Schikora-Tamarit M.A."/>
            <person name="Marcet-Houben M."/>
            <person name="Nosek J."/>
            <person name="Gabaldon T."/>
        </authorList>
    </citation>
    <scope>NUCLEOTIDE SEQUENCE</scope>
    <source>
        <strain evidence="13">CBS2887</strain>
    </source>
</reference>
<keyword evidence="6" id="KW-1015">Disulfide bond</keyword>
<dbReference type="Proteomes" id="UP000774326">
    <property type="component" value="Unassembled WGS sequence"/>
</dbReference>
<evidence type="ECO:0000256" key="9">
    <source>
        <dbReference type="ARBA" id="ARBA00034074"/>
    </source>
</evidence>
<comment type="caution">
    <text evidence="13">The sequence shown here is derived from an EMBL/GenBank/DDBJ whole genome shotgun (WGS) entry which is preliminary data.</text>
</comment>
<evidence type="ECO:0000256" key="7">
    <source>
        <dbReference type="ARBA" id="ARBA00023295"/>
    </source>
</evidence>
<evidence type="ECO:0000313" key="14">
    <source>
        <dbReference type="Proteomes" id="UP000774326"/>
    </source>
</evidence>
<organism evidence="13 14">
    <name type="scientific">Wickerhamomyces pijperi</name>
    <name type="common">Yeast</name>
    <name type="synonym">Pichia pijperi</name>
    <dbReference type="NCBI Taxonomy" id="599730"/>
    <lineage>
        <taxon>Eukaryota</taxon>
        <taxon>Fungi</taxon>
        <taxon>Dikarya</taxon>
        <taxon>Ascomycota</taxon>
        <taxon>Saccharomycotina</taxon>
        <taxon>Saccharomycetes</taxon>
        <taxon>Phaffomycetales</taxon>
        <taxon>Wickerhamomycetaceae</taxon>
        <taxon>Wickerhamomyces</taxon>
    </lineage>
</organism>
<keyword evidence="8" id="KW-0961">Cell wall biogenesis/degradation</keyword>
<dbReference type="GO" id="GO:0004650">
    <property type="term" value="F:polygalacturonase activity"/>
    <property type="evidence" value="ECO:0007669"/>
    <property type="project" value="UniProtKB-EC"/>
</dbReference>
<evidence type="ECO:0000256" key="4">
    <source>
        <dbReference type="ARBA" id="ARBA00022737"/>
    </source>
</evidence>
<evidence type="ECO:0000256" key="10">
    <source>
        <dbReference type="PROSITE-ProRule" id="PRU10052"/>
    </source>
</evidence>
<dbReference type="PANTHER" id="PTHR31884">
    <property type="entry name" value="POLYGALACTURONASE"/>
    <property type="match status" value="1"/>
</dbReference>
<dbReference type="OrthoDB" id="1546079at2759"/>
<evidence type="ECO:0000256" key="1">
    <source>
        <dbReference type="ARBA" id="ARBA00008834"/>
    </source>
</evidence>
<dbReference type="AlphaFoldDB" id="A0A9P8TQY2"/>
<dbReference type="GO" id="GO:0005576">
    <property type="term" value="C:extracellular region"/>
    <property type="evidence" value="ECO:0007669"/>
    <property type="project" value="TreeGrafter"/>
</dbReference>
<feature type="signal peptide" evidence="12">
    <location>
        <begin position="1"/>
        <end position="20"/>
    </location>
</feature>
<feature type="active site" evidence="10">
    <location>
        <position position="223"/>
    </location>
</feature>
<dbReference type="InterPro" id="IPR011050">
    <property type="entry name" value="Pectin_lyase_fold/virulence"/>
</dbReference>
<evidence type="ECO:0000256" key="6">
    <source>
        <dbReference type="ARBA" id="ARBA00023157"/>
    </source>
</evidence>
<accession>A0A9P8TQY2</accession>
<evidence type="ECO:0000256" key="12">
    <source>
        <dbReference type="SAM" id="SignalP"/>
    </source>
</evidence>
<comment type="similarity">
    <text evidence="1 11">Belongs to the glycosyl hydrolase 28 family.</text>
</comment>
<dbReference type="GO" id="GO:0071555">
    <property type="term" value="P:cell wall organization"/>
    <property type="evidence" value="ECO:0007669"/>
    <property type="project" value="UniProtKB-KW"/>
</dbReference>
<dbReference type="InterPro" id="IPR012334">
    <property type="entry name" value="Pectin_lyas_fold"/>
</dbReference>
<name>A0A9P8TQY2_WICPI</name>
<dbReference type="SMART" id="SM00710">
    <property type="entry name" value="PbH1"/>
    <property type="match status" value="5"/>
</dbReference>
<proteinExistence type="inferred from homology"/>
<dbReference type="FunFam" id="2.160.20.10:FF:000002">
    <property type="entry name" value="Endopolygalacturonase D"/>
    <property type="match status" value="1"/>
</dbReference>
<dbReference type="InterPro" id="IPR050434">
    <property type="entry name" value="Glycosyl_hydrlase_28"/>
</dbReference>
<dbReference type="InterPro" id="IPR000743">
    <property type="entry name" value="Glyco_hydro_28"/>
</dbReference>
<dbReference type="SUPFAM" id="SSF51126">
    <property type="entry name" value="Pectin lyase-like"/>
    <property type="match status" value="1"/>
</dbReference>
<evidence type="ECO:0000256" key="11">
    <source>
        <dbReference type="RuleBase" id="RU361169"/>
    </source>
</evidence>
<protein>
    <recommendedName>
        <fullName evidence="2">endo-polygalacturonase</fullName>
        <ecNumber evidence="2">3.2.1.15</ecNumber>
    </recommendedName>
</protein>
<feature type="chain" id="PRO_5040371651" description="endo-polygalacturonase" evidence="12">
    <location>
        <begin position="21"/>
        <end position="495"/>
    </location>
</feature>
<dbReference type="PANTHER" id="PTHR31884:SF1">
    <property type="entry name" value="POLYGALACTURONASE"/>
    <property type="match status" value="1"/>
</dbReference>
<keyword evidence="4" id="KW-0677">Repeat</keyword>
<evidence type="ECO:0000256" key="8">
    <source>
        <dbReference type="ARBA" id="ARBA00023316"/>
    </source>
</evidence>
<evidence type="ECO:0000256" key="2">
    <source>
        <dbReference type="ARBA" id="ARBA00012736"/>
    </source>
</evidence>
<keyword evidence="14" id="KW-1185">Reference proteome</keyword>
<gene>
    <name evidence="13" type="ORF">WICPIJ_000330</name>
</gene>
<reference evidence="13" key="2">
    <citation type="submission" date="2021-01" db="EMBL/GenBank/DDBJ databases">
        <authorList>
            <person name="Schikora-Tamarit M.A."/>
        </authorList>
    </citation>
    <scope>NUCLEOTIDE SEQUENCE</scope>
    <source>
        <strain evidence="13">CBS2887</strain>
    </source>
</reference>
<dbReference type="InterPro" id="IPR006626">
    <property type="entry name" value="PbH1"/>
</dbReference>
<dbReference type="Pfam" id="PF00295">
    <property type="entry name" value="Glyco_hydro_28"/>
    <property type="match status" value="1"/>
</dbReference>
<keyword evidence="7 11" id="KW-0326">Glycosidase</keyword>
<dbReference type="EC" id="3.2.1.15" evidence="2"/>
<sequence length="495" mass="51114">MQIINLPTAVLVFLAAAAEATTCTITNSNLSKLSNLKSSCSNIIIDGVTVPAGTTLDLTDLNDNTVVTFQGTTSFEYKAWDGPLISVSGKAITVTGATGNVIDGNGAKYWDGKGSNTGGSVKPKFFSAHSLTGNSVISYLNIKNSPVQMMSIYQSSYLTVEHINYDNSAGDVNSLGHNTDAFDIGASDHITIENSIVKNQDDCLAINSGTNIKFLGNQCSGGHGISIGSVGGRSDNIVQDVTVSGCSVTNSQNGIRIKTVSGATGKVDTITFEDITMSEISKYGIVIEGDYENSKPTGTATGGVPITNLVLNKVTGTVKSTAQDVYILVKNASSWSWSGVSILGGKITKSCSVSISSWPVSFPVSTSSSSSGEILSAVDSGASSETETSSVLAMLEVTSLTISPCSIKTCFTTSMTVSVAVDSTNETSVSAVSDSMDDKVGSTALSITMSEAEMVEICSVGMVVSGKEDTSGEASLYGTKEMLPCSSISIGSSNK</sequence>
<dbReference type="Gene3D" id="2.160.20.10">
    <property type="entry name" value="Single-stranded right-handed beta-helix, Pectin lyase-like"/>
    <property type="match status" value="1"/>
</dbReference>
<evidence type="ECO:0000313" key="13">
    <source>
        <dbReference type="EMBL" id="KAH3688683.1"/>
    </source>
</evidence>
<evidence type="ECO:0000256" key="5">
    <source>
        <dbReference type="ARBA" id="ARBA00022801"/>
    </source>
</evidence>
<dbReference type="PROSITE" id="PS00502">
    <property type="entry name" value="POLYGALACTURONASE"/>
    <property type="match status" value="1"/>
</dbReference>